<dbReference type="PANTHER" id="PTHR45436:SF5">
    <property type="entry name" value="SENSOR HISTIDINE KINASE TRCS"/>
    <property type="match status" value="1"/>
</dbReference>
<dbReference type="SUPFAM" id="SSF158472">
    <property type="entry name" value="HAMP domain-like"/>
    <property type="match status" value="1"/>
</dbReference>
<dbReference type="Pfam" id="PF02518">
    <property type="entry name" value="HATPase_c"/>
    <property type="match status" value="1"/>
</dbReference>
<evidence type="ECO:0000256" key="1">
    <source>
        <dbReference type="ARBA" id="ARBA00000085"/>
    </source>
</evidence>
<dbReference type="PROSITE" id="PS50885">
    <property type="entry name" value="HAMP"/>
    <property type="match status" value="1"/>
</dbReference>
<accession>A0A7W3J7Y2</accession>
<dbReference type="Gene3D" id="3.30.565.10">
    <property type="entry name" value="Histidine kinase-like ATPase, C-terminal domain"/>
    <property type="match status" value="1"/>
</dbReference>
<feature type="coiled-coil region" evidence="11">
    <location>
        <begin position="181"/>
        <end position="208"/>
    </location>
</feature>
<dbReference type="Gene3D" id="1.10.287.130">
    <property type="match status" value="1"/>
</dbReference>
<dbReference type="Pfam" id="PF00512">
    <property type="entry name" value="HisKA"/>
    <property type="match status" value="1"/>
</dbReference>
<evidence type="ECO:0000256" key="9">
    <source>
        <dbReference type="ARBA" id="ARBA00023012"/>
    </source>
</evidence>
<comment type="caution">
    <text evidence="15">The sequence shown here is derived from an EMBL/GenBank/DDBJ whole genome shotgun (WGS) entry which is preliminary data.</text>
</comment>
<name>A0A7W3J7Y2_9MICO</name>
<proteinExistence type="predicted"/>
<evidence type="ECO:0000256" key="11">
    <source>
        <dbReference type="SAM" id="Coils"/>
    </source>
</evidence>
<dbReference type="InterPro" id="IPR005467">
    <property type="entry name" value="His_kinase_dom"/>
</dbReference>
<keyword evidence="9" id="KW-0902">Two-component regulatory system</keyword>
<protein>
    <recommendedName>
        <fullName evidence="3">histidine kinase</fullName>
        <ecNumber evidence="3">2.7.13.3</ecNumber>
    </recommendedName>
</protein>
<evidence type="ECO:0000256" key="2">
    <source>
        <dbReference type="ARBA" id="ARBA00004236"/>
    </source>
</evidence>
<dbReference type="InterPro" id="IPR003594">
    <property type="entry name" value="HATPase_dom"/>
</dbReference>
<evidence type="ECO:0000256" key="10">
    <source>
        <dbReference type="ARBA" id="ARBA00023136"/>
    </source>
</evidence>
<dbReference type="CDD" id="cd06225">
    <property type="entry name" value="HAMP"/>
    <property type="match status" value="1"/>
</dbReference>
<dbReference type="PANTHER" id="PTHR45436">
    <property type="entry name" value="SENSOR HISTIDINE KINASE YKOH"/>
    <property type="match status" value="1"/>
</dbReference>
<dbReference type="SUPFAM" id="SSF47384">
    <property type="entry name" value="Homodimeric domain of signal transducing histidine kinase"/>
    <property type="match status" value="1"/>
</dbReference>
<dbReference type="InterPro" id="IPR004358">
    <property type="entry name" value="Sig_transdc_His_kin-like_C"/>
</dbReference>
<evidence type="ECO:0000259" key="13">
    <source>
        <dbReference type="PROSITE" id="PS50109"/>
    </source>
</evidence>
<dbReference type="RefSeq" id="WP_182615422.1">
    <property type="nucleotide sequence ID" value="NZ_BAAATF010000006.1"/>
</dbReference>
<evidence type="ECO:0000256" key="6">
    <source>
        <dbReference type="ARBA" id="ARBA00022692"/>
    </source>
</evidence>
<keyword evidence="16" id="KW-1185">Reference proteome</keyword>
<evidence type="ECO:0000256" key="5">
    <source>
        <dbReference type="ARBA" id="ARBA00022679"/>
    </source>
</evidence>
<dbReference type="InterPro" id="IPR003660">
    <property type="entry name" value="HAMP_dom"/>
</dbReference>
<feature type="domain" description="HAMP" evidence="14">
    <location>
        <begin position="182"/>
        <end position="235"/>
    </location>
</feature>
<dbReference type="SMART" id="SM00388">
    <property type="entry name" value="HisKA"/>
    <property type="match status" value="1"/>
</dbReference>
<dbReference type="AlphaFoldDB" id="A0A7W3J7Y2"/>
<organism evidence="15 16">
    <name type="scientific">Promicromonospora sukumoe</name>
    <dbReference type="NCBI Taxonomy" id="88382"/>
    <lineage>
        <taxon>Bacteria</taxon>
        <taxon>Bacillati</taxon>
        <taxon>Actinomycetota</taxon>
        <taxon>Actinomycetes</taxon>
        <taxon>Micrococcales</taxon>
        <taxon>Promicromonosporaceae</taxon>
        <taxon>Promicromonospora</taxon>
    </lineage>
</organism>
<dbReference type="CDD" id="cd00082">
    <property type="entry name" value="HisKA"/>
    <property type="match status" value="1"/>
</dbReference>
<gene>
    <name evidence="15" type="ORF">FHX71_001761</name>
</gene>
<evidence type="ECO:0000256" key="8">
    <source>
        <dbReference type="ARBA" id="ARBA00022989"/>
    </source>
</evidence>
<dbReference type="InterPro" id="IPR036890">
    <property type="entry name" value="HATPase_C_sf"/>
</dbReference>
<comment type="catalytic activity">
    <reaction evidence="1">
        <text>ATP + protein L-histidine = ADP + protein N-phospho-L-histidine.</text>
        <dbReference type="EC" id="2.7.13.3"/>
    </reaction>
</comment>
<dbReference type="EC" id="2.7.13.3" evidence="3"/>
<evidence type="ECO:0000259" key="14">
    <source>
        <dbReference type="PROSITE" id="PS50885"/>
    </source>
</evidence>
<dbReference type="InterPro" id="IPR003661">
    <property type="entry name" value="HisK_dim/P_dom"/>
</dbReference>
<dbReference type="SMART" id="SM00387">
    <property type="entry name" value="HATPase_c"/>
    <property type="match status" value="1"/>
</dbReference>
<dbReference type="PROSITE" id="PS50109">
    <property type="entry name" value="HIS_KIN"/>
    <property type="match status" value="1"/>
</dbReference>
<dbReference type="PRINTS" id="PR00344">
    <property type="entry name" value="BCTRLSENSOR"/>
</dbReference>
<keyword evidence="6 12" id="KW-0812">Transmembrane</keyword>
<evidence type="ECO:0000313" key="15">
    <source>
        <dbReference type="EMBL" id="MBA8807819.1"/>
    </source>
</evidence>
<dbReference type="Proteomes" id="UP000540568">
    <property type="component" value="Unassembled WGS sequence"/>
</dbReference>
<dbReference type="InterPro" id="IPR036097">
    <property type="entry name" value="HisK_dim/P_sf"/>
</dbReference>
<keyword evidence="10 12" id="KW-0472">Membrane</keyword>
<sequence length="448" mass="47815">MSPHVPRWLTLRARATVAAVLAFGLTLTLGAVLLVTTLSHQLTASSDQLAQARVQDLLALAEQSRLPSELHNVGEDGVAQVVDATGDVVAASANVAGRPAMLGYQPGEVFRVREVAGPDDAETERYRLWSRSGPTPDGPVTVYVGSSLEAVAEASSVLRQALVVGVPVAVALLGVVVWLVLGRVLERLDRIRREVDQVTNERLDVRVQGEGAPDEVGRLAATMNSMLDRLQAAAVRQRQFVADVSHDLQSPLSAQRISLELALRDPASVDDVRLRAEVLGATTQMERLVRDLLDLAAADERAPSPTALVDLDQIVLEEAARARTGPVAVDTSGVSAAPVRGFADDLRRVVRNLLDNAVEHAASRVVLDLAIHGDQVRLDVVDDGPGVPPEHQDRIFDRFYRADAARTLDGGSGLGLAIASTLAERSQGELSLVTGSPHGHFRLVLPVL</sequence>
<dbReference type="SMART" id="SM00304">
    <property type="entry name" value="HAMP"/>
    <property type="match status" value="1"/>
</dbReference>
<keyword evidence="4" id="KW-0597">Phosphoprotein</keyword>
<dbReference type="InterPro" id="IPR050428">
    <property type="entry name" value="TCS_sensor_his_kinase"/>
</dbReference>
<dbReference type="SUPFAM" id="SSF55874">
    <property type="entry name" value="ATPase domain of HSP90 chaperone/DNA topoisomerase II/histidine kinase"/>
    <property type="match status" value="1"/>
</dbReference>
<dbReference type="EMBL" id="JACGWV010000001">
    <property type="protein sequence ID" value="MBA8807819.1"/>
    <property type="molecule type" value="Genomic_DNA"/>
</dbReference>
<evidence type="ECO:0000256" key="4">
    <source>
        <dbReference type="ARBA" id="ARBA00022553"/>
    </source>
</evidence>
<dbReference type="Pfam" id="PF00672">
    <property type="entry name" value="HAMP"/>
    <property type="match status" value="1"/>
</dbReference>
<keyword evidence="11" id="KW-0175">Coiled coil</keyword>
<evidence type="ECO:0000256" key="7">
    <source>
        <dbReference type="ARBA" id="ARBA00022777"/>
    </source>
</evidence>
<dbReference type="GO" id="GO:0000155">
    <property type="term" value="F:phosphorelay sensor kinase activity"/>
    <property type="evidence" value="ECO:0007669"/>
    <property type="project" value="InterPro"/>
</dbReference>
<reference evidence="15 16" key="1">
    <citation type="submission" date="2020-07" db="EMBL/GenBank/DDBJ databases">
        <title>Sequencing the genomes of 1000 actinobacteria strains.</title>
        <authorList>
            <person name="Klenk H.-P."/>
        </authorList>
    </citation>
    <scope>NUCLEOTIDE SEQUENCE [LARGE SCALE GENOMIC DNA]</scope>
    <source>
        <strain evidence="15 16">DSM 44121</strain>
    </source>
</reference>
<feature type="domain" description="Histidine kinase" evidence="13">
    <location>
        <begin position="243"/>
        <end position="448"/>
    </location>
</feature>
<comment type="subcellular location">
    <subcellularLocation>
        <location evidence="2">Cell membrane</location>
    </subcellularLocation>
</comment>
<dbReference type="GO" id="GO:0005886">
    <property type="term" value="C:plasma membrane"/>
    <property type="evidence" value="ECO:0007669"/>
    <property type="project" value="UniProtKB-SubCell"/>
</dbReference>
<evidence type="ECO:0000313" key="16">
    <source>
        <dbReference type="Proteomes" id="UP000540568"/>
    </source>
</evidence>
<keyword evidence="8 12" id="KW-1133">Transmembrane helix</keyword>
<dbReference type="CDD" id="cd00075">
    <property type="entry name" value="HATPase"/>
    <property type="match status" value="1"/>
</dbReference>
<keyword evidence="5" id="KW-0808">Transferase</keyword>
<evidence type="ECO:0000256" key="12">
    <source>
        <dbReference type="SAM" id="Phobius"/>
    </source>
</evidence>
<feature type="transmembrane region" description="Helical" evidence="12">
    <location>
        <begin position="161"/>
        <end position="185"/>
    </location>
</feature>
<keyword evidence="7 15" id="KW-0418">Kinase</keyword>
<evidence type="ECO:0000256" key="3">
    <source>
        <dbReference type="ARBA" id="ARBA00012438"/>
    </source>
</evidence>